<dbReference type="EMBL" id="CP069370">
    <property type="protein sequence ID" value="QYZ71695.1"/>
    <property type="molecule type" value="Genomic_DNA"/>
</dbReference>
<dbReference type="PROSITE" id="PS51186">
    <property type="entry name" value="GNAT"/>
    <property type="match status" value="1"/>
</dbReference>
<dbReference type="InterPro" id="IPR000182">
    <property type="entry name" value="GNAT_dom"/>
</dbReference>
<dbReference type="InterPro" id="IPR016181">
    <property type="entry name" value="Acyl_CoA_acyltransferase"/>
</dbReference>
<evidence type="ECO:0000313" key="4">
    <source>
        <dbReference type="EMBL" id="QYZ71695.1"/>
    </source>
</evidence>
<dbReference type="PANTHER" id="PTHR43877">
    <property type="entry name" value="AMINOALKYLPHOSPHONATE N-ACETYLTRANSFERASE-RELATED-RELATED"/>
    <property type="match status" value="1"/>
</dbReference>
<evidence type="ECO:0000259" key="3">
    <source>
        <dbReference type="PROSITE" id="PS51186"/>
    </source>
</evidence>
<name>A0A8G1EDI4_9RHOB</name>
<reference evidence="4" key="1">
    <citation type="submission" date="2021-02" db="EMBL/GenBank/DDBJ databases">
        <title>Rhodobacter shimadae sp. nov., an aerobic anoxygenic phototrophic bacterium isolated from a hot spring.</title>
        <authorList>
            <person name="Muramatsu S."/>
            <person name="Haruta S."/>
            <person name="Hirose S."/>
            <person name="Hanada S."/>
        </authorList>
    </citation>
    <scope>NUCLEOTIDE SEQUENCE</scope>
    <source>
        <strain evidence="4">N10</strain>
    </source>
</reference>
<keyword evidence="2" id="KW-0012">Acyltransferase</keyword>
<dbReference type="CDD" id="cd04301">
    <property type="entry name" value="NAT_SF"/>
    <property type="match status" value="1"/>
</dbReference>
<keyword evidence="5" id="KW-1185">Reference proteome</keyword>
<dbReference type="AlphaFoldDB" id="A0A8G1EDI4"/>
<dbReference type="SUPFAM" id="SSF55729">
    <property type="entry name" value="Acyl-CoA N-acyltransferases (Nat)"/>
    <property type="match status" value="1"/>
</dbReference>
<sequence length="168" mass="17940">MSDTITLRLATPADLAAVDALLARAYPRLLAADYPPSVLVTAIPLIARARPELLASGRYWLACNSAGAVLAAGGWSRGAPTDGAHRASTAHIRHVVTDDRNTRRGLARAVLTRAMDQARATGVTRFDCWSTRTAERFYQSLGFTTLGPADIPLAPGIAFPAIRMTREG</sequence>
<dbReference type="Pfam" id="PF13673">
    <property type="entry name" value="Acetyltransf_10"/>
    <property type="match status" value="1"/>
</dbReference>
<proteinExistence type="predicted"/>
<evidence type="ECO:0000313" key="5">
    <source>
        <dbReference type="Proteomes" id="UP000826300"/>
    </source>
</evidence>
<evidence type="ECO:0000256" key="1">
    <source>
        <dbReference type="ARBA" id="ARBA00022679"/>
    </source>
</evidence>
<gene>
    <name evidence="4" type="ORF">JO391_09470</name>
</gene>
<keyword evidence="1" id="KW-0808">Transferase</keyword>
<organism evidence="4 5">
    <name type="scientific">Neotabrizicola shimadae</name>
    <dbReference type="NCBI Taxonomy" id="2807096"/>
    <lineage>
        <taxon>Bacteria</taxon>
        <taxon>Pseudomonadati</taxon>
        <taxon>Pseudomonadota</taxon>
        <taxon>Alphaproteobacteria</taxon>
        <taxon>Rhodobacterales</taxon>
        <taxon>Paracoccaceae</taxon>
        <taxon>Neotabrizicola</taxon>
    </lineage>
</organism>
<protein>
    <submittedName>
        <fullName evidence="4">GNAT family N-acetyltransferase</fullName>
    </submittedName>
</protein>
<dbReference type="Proteomes" id="UP000826300">
    <property type="component" value="Chromosome"/>
</dbReference>
<feature type="domain" description="N-acetyltransferase" evidence="3">
    <location>
        <begin position="5"/>
        <end position="168"/>
    </location>
</feature>
<dbReference type="Gene3D" id="3.40.630.30">
    <property type="match status" value="1"/>
</dbReference>
<evidence type="ECO:0000256" key="2">
    <source>
        <dbReference type="ARBA" id="ARBA00023315"/>
    </source>
</evidence>
<dbReference type="RefSeq" id="WP_220664291.1">
    <property type="nucleotide sequence ID" value="NZ_CP069370.1"/>
</dbReference>
<dbReference type="KEGG" id="nsm:JO391_09470"/>
<dbReference type="InterPro" id="IPR050832">
    <property type="entry name" value="Bact_Acetyltransf"/>
</dbReference>
<accession>A0A8G1EDI4</accession>
<dbReference type="GO" id="GO:0016747">
    <property type="term" value="F:acyltransferase activity, transferring groups other than amino-acyl groups"/>
    <property type="evidence" value="ECO:0007669"/>
    <property type="project" value="InterPro"/>
</dbReference>